<name>A0ABP2BC37_9HYPH</name>
<comment type="caution">
    <text evidence="1">The sequence shown here is derived from an EMBL/GenBank/DDBJ whole genome shotgun (WGS) entry which is preliminary data.</text>
</comment>
<evidence type="ECO:0000313" key="1">
    <source>
        <dbReference type="EMBL" id="CUX12170.1"/>
    </source>
</evidence>
<keyword evidence="2" id="KW-1185">Reference proteome</keyword>
<dbReference type="EMBL" id="FBWH01000009">
    <property type="protein sequence ID" value="CUX12170.1"/>
    <property type="molecule type" value="Genomic_DNA"/>
</dbReference>
<sequence>MRRSKIKIKKFLSQRYITWKTWLNIQRWHTIVSRQIEFNVFFNLNSINPAEFHPFIARR</sequence>
<dbReference type="Proteomes" id="UP000191812">
    <property type="component" value="Unassembled WGS sequence"/>
</dbReference>
<gene>
    <name evidence="1" type="ORF">AGR13a_Cc170086</name>
</gene>
<accession>A0ABP2BC37</accession>
<protein>
    <recommendedName>
        <fullName evidence="3">Transposase</fullName>
    </recommendedName>
</protein>
<proteinExistence type="predicted"/>
<reference evidence="1 2" key="1">
    <citation type="submission" date="2016-01" db="EMBL/GenBank/DDBJ databases">
        <authorList>
            <person name="Regsiter A."/>
            <person name="william w."/>
        </authorList>
    </citation>
    <scope>NUCLEOTIDE SEQUENCE [LARGE SCALE GENOMIC DNA]</scope>
    <source>
        <strain evidence="1 2">CFBP 6927</strain>
    </source>
</reference>
<evidence type="ECO:0000313" key="2">
    <source>
        <dbReference type="Proteomes" id="UP000191812"/>
    </source>
</evidence>
<organism evidence="1 2">
    <name type="scientific">Agrobacterium genomosp. 13 str. CFBP 6927</name>
    <dbReference type="NCBI Taxonomy" id="1183428"/>
    <lineage>
        <taxon>Bacteria</taxon>
        <taxon>Pseudomonadati</taxon>
        <taxon>Pseudomonadota</taxon>
        <taxon>Alphaproteobacteria</taxon>
        <taxon>Hyphomicrobiales</taxon>
        <taxon>Rhizobiaceae</taxon>
        <taxon>Rhizobium/Agrobacterium group</taxon>
        <taxon>Agrobacterium</taxon>
        <taxon>Agrobacterium tumefaciens complex</taxon>
    </lineage>
</organism>
<evidence type="ECO:0008006" key="3">
    <source>
        <dbReference type="Google" id="ProtNLM"/>
    </source>
</evidence>